<comment type="caution">
    <text evidence="3">The sequence shown here is derived from an EMBL/GenBank/DDBJ whole genome shotgun (WGS) entry which is preliminary data.</text>
</comment>
<feature type="region of interest" description="Disordered" evidence="1">
    <location>
        <begin position="163"/>
        <end position="220"/>
    </location>
</feature>
<dbReference type="EMBL" id="JAAZWO010000004">
    <property type="protein sequence ID" value="MBC2397054.1"/>
    <property type="molecule type" value="Genomic_DNA"/>
</dbReference>
<keyword evidence="4" id="KW-1185">Reference proteome</keyword>
<name>A0A923E8J6_CLOTT</name>
<keyword evidence="2" id="KW-0732">Signal</keyword>
<evidence type="ECO:0000256" key="2">
    <source>
        <dbReference type="SAM" id="SignalP"/>
    </source>
</evidence>
<feature type="signal peptide" evidence="2">
    <location>
        <begin position="1"/>
        <end position="20"/>
    </location>
</feature>
<evidence type="ECO:0008006" key="5">
    <source>
        <dbReference type="Google" id="ProtNLM"/>
    </source>
</evidence>
<protein>
    <recommendedName>
        <fullName evidence="5">Membrane-associated protein</fullName>
    </recommendedName>
</protein>
<reference evidence="3 4" key="1">
    <citation type="submission" date="2020-04" db="EMBL/GenBank/DDBJ databases">
        <title>Genomic insights into acetone-butanol-ethanol (ABE) fermentation by sequencing solventogenic clostridia strains.</title>
        <authorList>
            <person name="Brown S."/>
        </authorList>
    </citation>
    <scope>NUCLEOTIDE SEQUENCE [LARGE SCALE GENOMIC DNA]</scope>
    <source>
        <strain evidence="3 4">DJ011</strain>
    </source>
</reference>
<evidence type="ECO:0000313" key="4">
    <source>
        <dbReference type="Proteomes" id="UP000563151"/>
    </source>
</evidence>
<evidence type="ECO:0000313" key="3">
    <source>
        <dbReference type="EMBL" id="MBC2397054.1"/>
    </source>
</evidence>
<feature type="compositionally biased region" description="Basic and acidic residues" evidence="1">
    <location>
        <begin position="186"/>
        <end position="196"/>
    </location>
</feature>
<accession>A0A923E8J6</accession>
<feature type="chain" id="PRO_5038516105" description="Membrane-associated protein" evidence="2">
    <location>
        <begin position="21"/>
        <end position="293"/>
    </location>
</feature>
<dbReference type="RefSeq" id="WP_035147816.1">
    <property type="nucleotide sequence ID" value="NZ_JAAZWO010000004.1"/>
</dbReference>
<proteinExistence type="predicted"/>
<evidence type="ECO:0000256" key="1">
    <source>
        <dbReference type="SAM" id="MobiDB-lite"/>
    </source>
</evidence>
<dbReference type="Proteomes" id="UP000563151">
    <property type="component" value="Unassembled WGS sequence"/>
</dbReference>
<sequence>MKKKLALVLAIVMVGGIAFSTQFVKNKGNKEQSTTTDTQKEKKNVEFAVKYAFADIDMDQIIQEIDPKDDDTKADYVFVRFTTGVSNDKKDTSPLNFKNYKLDNKELPKGTQLHIKKDSKDTVVIKLPQGCLKGKNAGHTLELSKEIINVDTKVSGNLKLNMPYSIPNNADNKDDKKDNLNNNTSKDNKEQSKDSNKNTTNPPVKNNDKDKAQSNNSTVPKYTVEVGKGIPFSTTILVKLQTPKVEEYKVSIENLQLKIRENSKKEKVFIGTIKKDLTYDEVLSNIKVEKIKK</sequence>
<gene>
    <name evidence="3" type="ORF">HGG79_04555</name>
</gene>
<organism evidence="3 4">
    <name type="scientific">Clostridium tetanomorphum</name>
    <dbReference type="NCBI Taxonomy" id="1553"/>
    <lineage>
        <taxon>Bacteria</taxon>
        <taxon>Bacillati</taxon>
        <taxon>Bacillota</taxon>
        <taxon>Clostridia</taxon>
        <taxon>Eubacteriales</taxon>
        <taxon>Clostridiaceae</taxon>
        <taxon>Clostridium</taxon>
    </lineage>
</organism>
<dbReference type="AlphaFoldDB" id="A0A923E8J6"/>